<gene>
    <name evidence="3" type="ORF">DYH56_14680</name>
</gene>
<feature type="signal peptide" evidence="2">
    <location>
        <begin position="1"/>
        <end position="20"/>
    </location>
</feature>
<feature type="region of interest" description="Disordered" evidence="1">
    <location>
        <begin position="93"/>
        <end position="113"/>
    </location>
</feature>
<protein>
    <submittedName>
        <fullName evidence="3">Uncharacterized protein</fullName>
    </submittedName>
</protein>
<feature type="compositionally biased region" description="Gly residues" evidence="1">
    <location>
        <begin position="93"/>
        <end position="108"/>
    </location>
</feature>
<accession>A0ABX9KD75</accession>
<proteinExistence type="predicted"/>
<keyword evidence="2" id="KW-0732">Signal</keyword>
<name>A0ABX9KD75_9FUSO</name>
<evidence type="ECO:0000313" key="4">
    <source>
        <dbReference type="Proteomes" id="UP000263486"/>
    </source>
</evidence>
<reference evidence="3 4" key="1">
    <citation type="submission" date="2018-08" db="EMBL/GenBank/DDBJ databases">
        <title>Draft genome sequence of Psychrilyobacter sp. strain SD5 isolated from Black Sea water.</title>
        <authorList>
            <person name="Yadav S."/>
            <person name="Villanueva L."/>
            <person name="Damste J.S.S."/>
        </authorList>
    </citation>
    <scope>NUCLEOTIDE SEQUENCE [LARGE SCALE GENOMIC DNA]</scope>
    <source>
        <strain evidence="3 4">SD5</strain>
    </source>
</reference>
<keyword evidence="4" id="KW-1185">Reference proteome</keyword>
<feature type="region of interest" description="Disordered" evidence="1">
    <location>
        <begin position="36"/>
        <end position="69"/>
    </location>
</feature>
<feature type="chain" id="PRO_5046170435" evidence="2">
    <location>
        <begin position="21"/>
        <end position="137"/>
    </location>
</feature>
<dbReference type="EMBL" id="QUAJ01000043">
    <property type="protein sequence ID" value="REI39477.1"/>
    <property type="molecule type" value="Genomic_DNA"/>
</dbReference>
<dbReference type="Proteomes" id="UP000263486">
    <property type="component" value="Unassembled WGS sequence"/>
</dbReference>
<evidence type="ECO:0000256" key="1">
    <source>
        <dbReference type="SAM" id="MobiDB-lite"/>
    </source>
</evidence>
<evidence type="ECO:0000313" key="3">
    <source>
        <dbReference type="EMBL" id="REI39477.1"/>
    </source>
</evidence>
<organism evidence="3 4">
    <name type="scientific">Psychrilyobacter piezotolerans</name>
    <dbReference type="NCBI Taxonomy" id="2293438"/>
    <lineage>
        <taxon>Bacteria</taxon>
        <taxon>Fusobacteriati</taxon>
        <taxon>Fusobacteriota</taxon>
        <taxon>Fusobacteriia</taxon>
        <taxon>Fusobacteriales</taxon>
        <taxon>Fusobacteriaceae</taxon>
        <taxon>Psychrilyobacter</taxon>
    </lineage>
</organism>
<sequence>MKKIFLIFALTALMNIGVNAEENKTDIAIFRDREWTKGVDGEENNDAEQQEQSATDFFESESAPDADTTTATVAPTALADSFMAAFGMEVDAGGSGDAGPGMEGGSSGGTMAAGMSVISTTSANQVTPPFTPYSYQK</sequence>
<comment type="caution">
    <text evidence="3">The sequence shown here is derived from an EMBL/GenBank/DDBJ whole genome shotgun (WGS) entry which is preliminary data.</text>
</comment>
<evidence type="ECO:0000256" key="2">
    <source>
        <dbReference type="SAM" id="SignalP"/>
    </source>
</evidence>